<comment type="caution">
    <text evidence="3">The sequence shown here is derived from an EMBL/GenBank/DDBJ whole genome shotgun (WGS) entry which is preliminary data.</text>
</comment>
<accession>A0AAP0BHY4</accession>
<evidence type="ECO:0000313" key="4">
    <source>
        <dbReference type="Proteomes" id="UP001418222"/>
    </source>
</evidence>
<evidence type="ECO:0000256" key="1">
    <source>
        <dbReference type="SAM" id="Coils"/>
    </source>
</evidence>
<feature type="compositionally biased region" description="Basic and acidic residues" evidence="2">
    <location>
        <begin position="1"/>
        <end position="11"/>
    </location>
</feature>
<keyword evidence="4" id="KW-1185">Reference proteome</keyword>
<evidence type="ECO:0000256" key="2">
    <source>
        <dbReference type="SAM" id="MobiDB-lite"/>
    </source>
</evidence>
<evidence type="ECO:0000313" key="3">
    <source>
        <dbReference type="EMBL" id="KAK8937326.1"/>
    </source>
</evidence>
<dbReference type="AlphaFoldDB" id="A0AAP0BHY4"/>
<feature type="coiled-coil region" evidence="1">
    <location>
        <begin position="224"/>
        <end position="269"/>
    </location>
</feature>
<keyword evidence="1" id="KW-0175">Coiled coil</keyword>
<sequence>MAEESDPKRGMTENGDSLLVMNGEGPSFSQPGLASCEAYLDLVFPCTGYTISANWAPNSHNFSELGAQFAQFQRIGLPIRSISFPPNFCASCASGARLRLGSRGPLRLGAPCAFDNLGFDSPKTDLIHSVFIARLSSSGGFFPMQSSGIPAATERLSSFLRQPSGSPSFFDIQAVPFPCHSRRPSGIPATTFPAKPRKYSGSLERRIRFSTMVTTHMQEEITRLETLEENFVYLTDSVASIEEEMRASTQRLEERIDTRMEEIKALLAQNLKGKATMHEEADKIQNQAAKTHACQLHGPQAGEIAGSADLAPDPGSGVGGVDGCTTGWGSRGLSPKAGSTPILMGTEAQCFHGGRGTTTSKESSAGAVLHGFWPATSREGPDGLLEDQWEERGASCLHRGEPAIRESTTSALLGEASHFWATRLPTTARWSRDDRHGTVKGKKAELFLVIKRCQRANGCSYASFHLEDDAFQWTQWFLRGRDYVSWNDFVDGFTAWFGPLEYEDFEALLQKL</sequence>
<gene>
    <name evidence="3" type="ORF">KSP39_PZI012836</name>
</gene>
<proteinExistence type="predicted"/>
<dbReference type="Proteomes" id="UP001418222">
    <property type="component" value="Unassembled WGS sequence"/>
</dbReference>
<feature type="region of interest" description="Disordered" evidence="2">
    <location>
        <begin position="1"/>
        <end position="21"/>
    </location>
</feature>
<protein>
    <submittedName>
        <fullName evidence="3">Uncharacterized protein</fullName>
    </submittedName>
</protein>
<organism evidence="3 4">
    <name type="scientific">Platanthera zijinensis</name>
    <dbReference type="NCBI Taxonomy" id="2320716"/>
    <lineage>
        <taxon>Eukaryota</taxon>
        <taxon>Viridiplantae</taxon>
        <taxon>Streptophyta</taxon>
        <taxon>Embryophyta</taxon>
        <taxon>Tracheophyta</taxon>
        <taxon>Spermatophyta</taxon>
        <taxon>Magnoliopsida</taxon>
        <taxon>Liliopsida</taxon>
        <taxon>Asparagales</taxon>
        <taxon>Orchidaceae</taxon>
        <taxon>Orchidoideae</taxon>
        <taxon>Orchideae</taxon>
        <taxon>Orchidinae</taxon>
        <taxon>Platanthera</taxon>
    </lineage>
</organism>
<name>A0AAP0BHY4_9ASPA</name>
<reference evidence="3 4" key="1">
    <citation type="journal article" date="2022" name="Nat. Plants">
        <title>Genomes of leafy and leafless Platanthera orchids illuminate the evolution of mycoheterotrophy.</title>
        <authorList>
            <person name="Li M.H."/>
            <person name="Liu K.W."/>
            <person name="Li Z."/>
            <person name="Lu H.C."/>
            <person name="Ye Q.L."/>
            <person name="Zhang D."/>
            <person name="Wang J.Y."/>
            <person name="Li Y.F."/>
            <person name="Zhong Z.M."/>
            <person name="Liu X."/>
            <person name="Yu X."/>
            <person name="Liu D.K."/>
            <person name="Tu X.D."/>
            <person name="Liu B."/>
            <person name="Hao Y."/>
            <person name="Liao X.Y."/>
            <person name="Jiang Y.T."/>
            <person name="Sun W.H."/>
            <person name="Chen J."/>
            <person name="Chen Y.Q."/>
            <person name="Ai Y."/>
            <person name="Zhai J.W."/>
            <person name="Wu S.S."/>
            <person name="Zhou Z."/>
            <person name="Hsiao Y.Y."/>
            <person name="Wu W.L."/>
            <person name="Chen Y.Y."/>
            <person name="Lin Y.F."/>
            <person name="Hsu J.L."/>
            <person name="Li C.Y."/>
            <person name="Wang Z.W."/>
            <person name="Zhao X."/>
            <person name="Zhong W.Y."/>
            <person name="Ma X.K."/>
            <person name="Ma L."/>
            <person name="Huang J."/>
            <person name="Chen G.Z."/>
            <person name="Huang M.Z."/>
            <person name="Huang L."/>
            <person name="Peng D.H."/>
            <person name="Luo Y.B."/>
            <person name="Zou S.Q."/>
            <person name="Chen S.P."/>
            <person name="Lan S."/>
            <person name="Tsai W.C."/>
            <person name="Van de Peer Y."/>
            <person name="Liu Z.J."/>
        </authorList>
    </citation>
    <scope>NUCLEOTIDE SEQUENCE [LARGE SCALE GENOMIC DNA]</scope>
    <source>
        <strain evidence="3">Lor287</strain>
    </source>
</reference>
<dbReference type="EMBL" id="JBBWWQ010000010">
    <property type="protein sequence ID" value="KAK8937326.1"/>
    <property type="molecule type" value="Genomic_DNA"/>
</dbReference>